<organism evidence="2 3">
    <name type="scientific">Pseudomonas kribbensis</name>
    <dbReference type="NCBI Taxonomy" id="1628086"/>
    <lineage>
        <taxon>Bacteria</taxon>
        <taxon>Pseudomonadati</taxon>
        <taxon>Pseudomonadota</taxon>
        <taxon>Gammaproteobacteria</taxon>
        <taxon>Pseudomonadales</taxon>
        <taxon>Pseudomonadaceae</taxon>
        <taxon>Pseudomonas</taxon>
    </lineage>
</organism>
<evidence type="ECO:0000313" key="3">
    <source>
        <dbReference type="Proteomes" id="UP000253720"/>
    </source>
</evidence>
<dbReference type="KEGG" id="pke:DLD99_18900"/>
<dbReference type="RefSeq" id="WP_114884243.1">
    <property type="nucleotide sequence ID" value="NZ_CP029608.1"/>
</dbReference>
<sequence length="368" mass="42114">MTRVIITFAGLLLSTQSAFAEATFHECLGRTKFESPEAFEWATFAVERSNMKGAGGHVFSKNVHAVGDYVSYDYDEMTIRISDVTTRESFDRQRNAIVYETENYKKTLQDDLKTNEYLLASIKEMKYSDDIVKTQENRISQLEQRIKKTKKYEHDLGIPDSHVLGSKETPYEFLLWRNNRVFYFNMNKPAENSAQRIKDLAARFEARDLYQVPEGPGICMPYGFIHDDGKTGFNVKNSLRFTSTPNVIMSLINASLGNHAKPTDGTYDTDYRPGYDAEIWKKSKIMEKFYIGDRMTTLEGWRLDPRPETAEQDRAWFAIAHVGGLASPLIAAQMFTFQKGTDGLKDLVPPPEAVVPRFLKLTQSIREQ</sequence>
<evidence type="ECO:0000256" key="1">
    <source>
        <dbReference type="SAM" id="SignalP"/>
    </source>
</evidence>
<keyword evidence="3" id="KW-1185">Reference proteome</keyword>
<evidence type="ECO:0000313" key="2">
    <source>
        <dbReference type="EMBL" id="AXI62456.1"/>
    </source>
</evidence>
<keyword evidence="1" id="KW-0732">Signal</keyword>
<dbReference type="Proteomes" id="UP000253720">
    <property type="component" value="Chromosome"/>
</dbReference>
<gene>
    <name evidence="2" type="ORF">DLD99_18900</name>
</gene>
<accession>A0A345RT40</accession>
<feature type="chain" id="PRO_5017064111" description="Tle cognate immunity protein 4 C-terminal domain-containing protein" evidence="1">
    <location>
        <begin position="21"/>
        <end position="368"/>
    </location>
</feature>
<protein>
    <recommendedName>
        <fullName evidence="4">Tle cognate immunity protein 4 C-terminal domain-containing protein</fullName>
    </recommendedName>
</protein>
<dbReference type="EMBL" id="CP029608">
    <property type="protein sequence ID" value="AXI62456.1"/>
    <property type="molecule type" value="Genomic_DNA"/>
</dbReference>
<name>A0A345RT40_9PSED</name>
<reference evidence="2 3" key="1">
    <citation type="submission" date="2018-05" db="EMBL/GenBank/DDBJ databases">
        <title>Complete genome sequence of Pseudomonas kribbensis 46-2(T).</title>
        <authorList>
            <person name="Jeong H."/>
            <person name="Lee S.-G."/>
            <person name="Rha E."/>
            <person name="Kim H."/>
        </authorList>
    </citation>
    <scope>NUCLEOTIDE SEQUENCE [LARGE SCALE GENOMIC DNA]</scope>
    <source>
        <strain evidence="2 3">46-2</strain>
    </source>
</reference>
<dbReference type="AlphaFoldDB" id="A0A345RT40"/>
<evidence type="ECO:0008006" key="4">
    <source>
        <dbReference type="Google" id="ProtNLM"/>
    </source>
</evidence>
<feature type="signal peptide" evidence="1">
    <location>
        <begin position="1"/>
        <end position="20"/>
    </location>
</feature>
<proteinExistence type="predicted"/>